<protein>
    <recommendedName>
        <fullName evidence="2">FAR1 domain-containing protein</fullName>
    </recommendedName>
</protein>
<feature type="region of interest" description="Disordered" evidence="1">
    <location>
        <begin position="1"/>
        <end position="44"/>
    </location>
</feature>
<comment type="caution">
    <text evidence="3">The sequence shown here is derived from an EMBL/GenBank/DDBJ whole genome shotgun (WGS) entry which is preliminary data.</text>
</comment>
<dbReference type="PANTHER" id="PTHR46328">
    <property type="entry name" value="FAR-RED IMPAIRED RESPONSIVE (FAR1) FAMILY PROTEIN-RELATED"/>
    <property type="match status" value="1"/>
</dbReference>
<feature type="domain" description="FAR1" evidence="2">
    <location>
        <begin position="82"/>
        <end position="168"/>
    </location>
</feature>
<evidence type="ECO:0000259" key="2">
    <source>
        <dbReference type="Pfam" id="PF03101"/>
    </source>
</evidence>
<dbReference type="PANTHER" id="PTHR46328:SF35">
    <property type="entry name" value="PROTEIN FAR1-RELATED SEQUENCE 5-LIKE"/>
    <property type="match status" value="1"/>
</dbReference>
<gene>
    <name evidence="3" type="ORF">CEPIT_LOCUS12394</name>
</gene>
<feature type="non-terminal residue" evidence="3">
    <location>
        <position position="172"/>
    </location>
</feature>
<dbReference type="Pfam" id="PF03101">
    <property type="entry name" value="FAR1"/>
    <property type="match status" value="1"/>
</dbReference>
<keyword evidence="4" id="KW-1185">Reference proteome</keyword>
<feature type="compositionally biased region" description="Gly residues" evidence="1">
    <location>
        <begin position="1"/>
        <end position="27"/>
    </location>
</feature>
<reference evidence="3" key="1">
    <citation type="submission" date="2022-07" db="EMBL/GenBank/DDBJ databases">
        <authorList>
            <person name="Macas J."/>
            <person name="Novak P."/>
            <person name="Neumann P."/>
        </authorList>
    </citation>
    <scope>NUCLEOTIDE SEQUENCE</scope>
</reference>
<dbReference type="EMBL" id="CAMAPF010000075">
    <property type="protein sequence ID" value="CAH9093160.1"/>
    <property type="molecule type" value="Genomic_DNA"/>
</dbReference>
<dbReference type="InterPro" id="IPR004330">
    <property type="entry name" value="FAR1_DNA_bnd_dom"/>
</dbReference>
<evidence type="ECO:0000313" key="4">
    <source>
        <dbReference type="Proteomes" id="UP001152523"/>
    </source>
</evidence>
<evidence type="ECO:0000313" key="3">
    <source>
        <dbReference type="EMBL" id="CAH9093160.1"/>
    </source>
</evidence>
<sequence length="172" mass="18227">MTCGGGEGSGQKAGGGEVDGHSGGGGEGDVETHLGGEDEGQTSPAAMDVVSDLDGEGMAKESELGTEPEVGMEFESREAIYDFYKAYGKRLGFPIRTRSTTKDKRGREIVSVVLECSRAGHRGSQSKNQLKPQPSMQIGCGARLRAHVIYSGLWQNSKVCLQHSHPMSPTKA</sequence>
<name>A0AAV0D545_9ASTE</name>
<dbReference type="AlphaFoldDB" id="A0AAV0D545"/>
<accession>A0AAV0D545</accession>
<organism evidence="3 4">
    <name type="scientific">Cuscuta epithymum</name>
    <dbReference type="NCBI Taxonomy" id="186058"/>
    <lineage>
        <taxon>Eukaryota</taxon>
        <taxon>Viridiplantae</taxon>
        <taxon>Streptophyta</taxon>
        <taxon>Embryophyta</taxon>
        <taxon>Tracheophyta</taxon>
        <taxon>Spermatophyta</taxon>
        <taxon>Magnoliopsida</taxon>
        <taxon>eudicotyledons</taxon>
        <taxon>Gunneridae</taxon>
        <taxon>Pentapetalae</taxon>
        <taxon>asterids</taxon>
        <taxon>lamiids</taxon>
        <taxon>Solanales</taxon>
        <taxon>Convolvulaceae</taxon>
        <taxon>Cuscuteae</taxon>
        <taxon>Cuscuta</taxon>
        <taxon>Cuscuta subgen. Cuscuta</taxon>
    </lineage>
</organism>
<evidence type="ECO:0000256" key="1">
    <source>
        <dbReference type="SAM" id="MobiDB-lite"/>
    </source>
</evidence>
<dbReference type="Proteomes" id="UP001152523">
    <property type="component" value="Unassembled WGS sequence"/>
</dbReference>
<proteinExistence type="predicted"/>